<proteinExistence type="inferred from homology"/>
<evidence type="ECO:0000256" key="1">
    <source>
        <dbReference type="ARBA" id="ARBA00010209"/>
    </source>
</evidence>
<dbReference type="InterPro" id="IPR033964">
    <property type="entry name" value="ABBA"/>
</dbReference>
<dbReference type="CDD" id="cd13929">
    <property type="entry name" value="PT-DMATS_CymD"/>
    <property type="match status" value="1"/>
</dbReference>
<protein>
    <submittedName>
        <fullName evidence="3">Aromatic prenyltransferase</fullName>
    </submittedName>
</protein>
<dbReference type="Proteomes" id="UP000813444">
    <property type="component" value="Unassembled WGS sequence"/>
</dbReference>
<dbReference type="NCBIfam" id="TIGR03429">
    <property type="entry name" value="arom_pren_DMATS"/>
    <property type="match status" value="1"/>
</dbReference>
<dbReference type="GO" id="GO:0016765">
    <property type="term" value="F:transferase activity, transferring alkyl or aryl (other than methyl) groups"/>
    <property type="evidence" value="ECO:0007669"/>
    <property type="project" value="InterPro"/>
</dbReference>
<keyword evidence="4" id="KW-1185">Reference proteome</keyword>
<dbReference type="EMBL" id="JAGPNK010000015">
    <property type="protein sequence ID" value="KAH7308598.1"/>
    <property type="molecule type" value="Genomic_DNA"/>
</dbReference>
<dbReference type="AlphaFoldDB" id="A0A8K0WL58"/>
<comment type="similarity">
    <text evidence="1">Belongs to the tryptophan dimethylallyltransferase family.</text>
</comment>
<keyword evidence="2" id="KW-0808">Transferase</keyword>
<evidence type="ECO:0000313" key="3">
    <source>
        <dbReference type="EMBL" id="KAH7308598.1"/>
    </source>
</evidence>
<name>A0A8K0WL58_9HYPO</name>
<dbReference type="SFLD" id="SFLDS00036">
    <property type="entry name" value="Aromatic_Prenyltransferase"/>
    <property type="match status" value="1"/>
</dbReference>
<evidence type="ECO:0000256" key="2">
    <source>
        <dbReference type="ARBA" id="ARBA00022679"/>
    </source>
</evidence>
<dbReference type="PANTHER" id="PTHR40627:SF4">
    <property type="entry name" value="PRENYLTRANSFERASE ASQH1-RELATED"/>
    <property type="match status" value="1"/>
</dbReference>
<dbReference type="Pfam" id="PF11991">
    <property type="entry name" value="Trp_DMAT"/>
    <property type="match status" value="1"/>
</dbReference>
<reference evidence="3" key="1">
    <citation type="journal article" date="2021" name="Nat. Commun.">
        <title>Genetic determinants of endophytism in the Arabidopsis root mycobiome.</title>
        <authorList>
            <person name="Mesny F."/>
            <person name="Miyauchi S."/>
            <person name="Thiergart T."/>
            <person name="Pickel B."/>
            <person name="Atanasova L."/>
            <person name="Karlsson M."/>
            <person name="Huettel B."/>
            <person name="Barry K.W."/>
            <person name="Haridas S."/>
            <person name="Chen C."/>
            <person name="Bauer D."/>
            <person name="Andreopoulos W."/>
            <person name="Pangilinan J."/>
            <person name="LaButti K."/>
            <person name="Riley R."/>
            <person name="Lipzen A."/>
            <person name="Clum A."/>
            <person name="Drula E."/>
            <person name="Henrissat B."/>
            <person name="Kohler A."/>
            <person name="Grigoriev I.V."/>
            <person name="Martin F.M."/>
            <person name="Hacquard S."/>
        </authorList>
    </citation>
    <scope>NUCLEOTIDE SEQUENCE</scope>
    <source>
        <strain evidence="3">MPI-CAGE-CH-0235</strain>
    </source>
</reference>
<organism evidence="3 4">
    <name type="scientific">Stachybotrys elegans</name>
    <dbReference type="NCBI Taxonomy" id="80388"/>
    <lineage>
        <taxon>Eukaryota</taxon>
        <taxon>Fungi</taxon>
        <taxon>Dikarya</taxon>
        <taxon>Ascomycota</taxon>
        <taxon>Pezizomycotina</taxon>
        <taxon>Sordariomycetes</taxon>
        <taxon>Hypocreomycetidae</taxon>
        <taxon>Hypocreales</taxon>
        <taxon>Stachybotryaceae</taxon>
        <taxon>Stachybotrys</taxon>
    </lineage>
</organism>
<gene>
    <name evidence="3" type="ORF">B0I35DRAFT_442271</name>
</gene>
<evidence type="ECO:0000313" key="4">
    <source>
        <dbReference type="Proteomes" id="UP000813444"/>
    </source>
</evidence>
<sequence length="396" mass="44695">MDGDSDTFLRLDSLTPASGNENGSRYWWESTGRDLANMLRAANYPQQTQHQFLSYYKNFLCPLLGGAISNDNESHMRSWTWDGSTHEYSFELKGSMKTPEVRFVGDFSQLRPVNWTDPLSSAKTDQVLATLATRIPGFDDTWYKSLKDFLGCSHLPSSTQKELVVETGHASPILVGFDIFREAPQDSNMLPALGKVYFLPCFAAAAKNTTRFQIIRAAICQLPTISSKPNILSSLALIEEYLASKSEDWENGARFLSTDLLSSDQTRLKLYFRCPDSHFETIWDYFTLGGRIPGLQDAKSQYRDFIEFLTDEAVGNQVRSSRALAGGIETGSRRKMTTIYFSLDNKNPYPAPKVAFCARNFAANDAQVARGLDRWLGKYGWDDCNKSIEEYIRHAM</sequence>
<dbReference type="OrthoDB" id="3354387at2759"/>
<dbReference type="PANTHER" id="PTHR40627">
    <property type="entry name" value="INDOLE PRENYLTRANSFERASE TDIB-RELATED"/>
    <property type="match status" value="1"/>
</dbReference>
<comment type="caution">
    <text evidence="3">The sequence shown here is derived from an EMBL/GenBank/DDBJ whole genome shotgun (WGS) entry which is preliminary data.</text>
</comment>
<accession>A0A8K0WL58</accession>
<dbReference type="InterPro" id="IPR017795">
    <property type="entry name" value="ABBA_NscD-like"/>
</dbReference>
<dbReference type="GO" id="GO:0009820">
    <property type="term" value="P:alkaloid metabolic process"/>
    <property type="evidence" value="ECO:0007669"/>
    <property type="project" value="InterPro"/>
</dbReference>